<dbReference type="AlphaFoldDB" id="A0A0D2AS49"/>
<evidence type="ECO:0000256" key="4">
    <source>
        <dbReference type="ARBA" id="ARBA00023054"/>
    </source>
</evidence>
<dbReference type="RefSeq" id="XP_016219362.1">
    <property type="nucleotide sequence ID" value="XM_016353105.1"/>
</dbReference>
<dbReference type="InterPro" id="IPR042044">
    <property type="entry name" value="EXOC6PINT-1/Sec15/Tip20_C_dom2"/>
</dbReference>
<dbReference type="Pfam" id="PF20651">
    <property type="entry name" value="EXOC6_Sec15_N"/>
    <property type="match status" value="1"/>
</dbReference>
<dbReference type="EMBL" id="KN847529">
    <property type="protein sequence ID" value="KIW09494.1"/>
    <property type="molecule type" value="Genomic_DNA"/>
</dbReference>
<dbReference type="PANTHER" id="PTHR12702:SF0">
    <property type="entry name" value="EXOCYST COMPLEX COMPONENT 6"/>
    <property type="match status" value="1"/>
</dbReference>
<proteinExistence type="inferred from homology"/>
<dbReference type="STRING" id="253628.A0A0D2AS49"/>
<protein>
    <recommendedName>
        <fullName evidence="5">Exocyst complex component SEC15</fullName>
    </recommendedName>
</protein>
<dbReference type="GO" id="GO:0006886">
    <property type="term" value="P:intracellular protein transport"/>
    <property type="evidence" value="ECO:0007669"/>
    <property type="project" value="InterPro"/>
</dbReference>
<comment type="function">
    <text evidence="5">Component of the exocyst complex involved in the docking of exocytic vesicles with fusion sites on the plasma membrane.</text>
</comment>
<gene>
    <name evidence="8" type="ORF">PV09_00371</name>
</gene>
<dbReference type="InterPro" id="IPR046361">
    <property type="entry name" value="EXOC6/Sec15_C"/>
</dbReference>
<dbReference type="VEuPathDB" id="FungiDB:PV09_00371"/>
<dbReference type="GO" id="GO:0000145">
    <property type="term" value="C:exocyst"/>
    <property type="evidence" value="ECO:0007669"/>
    <property type="project" value="UniProtKB-UniRule"/>
</dbReference>
<dbReference type="FunFam" id="1.10.357.30:FF:000004">
    <property type="entry name" value="Exocyst complex component SEC15"/>
    <property type="match status" value="1"/>
</dbReference>
<evidence type="ECO:0000256" key="3">
    <source>
        <dbReference type="ARBA" id="ARBA00022483"/>
    </source>
</evidence>
<keyword evidence="2 5" id="KW-0813">Transport</keyword>
<evidence type="ECO:0000313" key="8">
    <source>
        <dbReference type="EMBL" id="KIW09493.1"/>
    </source>
</evidence>
<evidence type="ECO:0000313" key="9">
    <source>
        <dbReference type="Proteomes" id="UP000053259"/>
    </source>
</evidence>
<dbReference type="InterPro" id="IPR048359">
    <property type="entry name" value="EXOC6_Sec15_N"/>
</dbReference>
<dbReference type="FunCoup" id="A0A0D2AS49">
    <property type="interactions" value="529"/>
</dbReference>
<evidence type="ECO:0000259" key="7">
    <source>
        <dbReference type="Pfam" id="PF20651"/>
    </source>
</evidence>
<evidence type="ECO:0000256" key="1">
    <source>
        <dbReference type="ARBA" id="ARBA00007944"/>
    </source>
</evidence>
<evidence type="ECO:0000259" key="6">
    <source>
        <dbReference type="Pfam" id="PF04091"/>
    </source>
</evidence>
<feature type="domain" description="Exocyst complex component EXOC6/Sec15 N-terminal" evidence="7">
    <location>
        <begin position="51"/>
        <end position="219"/>
    </location>
</feature>
<dbReference type="GeneID" id="27308344"/>
<organism evidence="8 9">
    <name type="scientific">Verruconis gallopava</name>
    <dbReference type="NCBI Taxonomy" id="253628"/>
    <lineage>
        <taxon>Eukaryota</taxon>
        <taxon>Fungi</taxon>
        <taxon>Dikarya</taxon>
        <taxon>Ascomycota</taxon>
        <taxon>Pezizomycotina</taxon>
        <taxon>Dothideomycetes</taxon>
        <taxon>Pleosporomycetidae</taxon>
        <taxon>Venturiales</taxon>
        <taxon>Sympoventuriaceae</taxon>
        <taxon>Verruconis</taxon>
    </lineage>
</organism>
<dbReference type="Gene3D" id="1.10.357.30">
    <property type="entry name" value="Exocyst complex subunit Sec15 C-terminal domain, N-terminal subdomain"/>
    <property type="match status" value="1"/>
</dbReference>
<dbReference type="PANTHER" id="PTHR12702">
    <property type="entry name" value="SEC15"/>
    <property type="match status" value="1"/>
</dbReference>
<comment type="similarity">
    <text evidence="1 5">Belongs to the SEC15 family.</text>
</comment>
<dbReference type="Pfam" id="PF04091">
    <property type="entry name" value="Sec15_C"/>
    <property type="match status" value="1"/>
</dbReference>
<name>A0A0D2AS49_9PEZI</name>
<evidence type="ECO:0000256" key="5">
    <source>
        <dbReference type="PIRNR" id="PIRNR025007"/>
    </source>
</evidence>
<dbReference type="OrthoDB" id="10267033at2759"/>
<sequence>MPYAYDSVDDLTSAAQQITLSSSDSDYIDQLILVIKDARSTDSSGQLLAALNQVSAEREAEIEKICNTNHQEFVGSVNQLLRVREGTVNLTSEILDLNQSIQASTEKLASQKKALVDSRSVRQNIDETTDALNACLEVLRLANQVHDLLGKKQHYAALRALDELRNVHLREVSRYKIADLIERSVPATQKLIADAVMADLKTWLYRIREASQYLGEVAFYHTEKRRARMKERIEKDERLGRFKLNSAIELVADEMEEFDILNDEETETQVDFSPLFECMHIHETLGQTEEFKHEYAATRKKQKELLIPTSVTLLDEDEADLRSLLESIAGFAIVERATMRKTDNFRAAVDVDELWESMCQSSIRLIENALPKVDDDEKLLRIKSLIALFIQTMDNWNYSVASWNSLVLSIFEQYATLLKRRFSEDFQEIVSTDDYMPMQIQNLDEYDKVVNVSWYTPDVDRSKLQFPCVLPFSQMYPLCCIDIRNFLNQIYQFSDENFPYSSVIDKTLVESLDELLCNKVCRLLEDKLGTQYPGQIVQILTNLEHFETACDELQKLLFEARSSTTATGPITLNALSKFRDLKKTAEKRIFELVNSKIDDLIETAEYDWTARQFQDEPSLYMQELTQYLSVSMNSVLMGLPPEIKELVYFDSLSHTTRSILDLPLDENVQSITPAAISLFAKDVGFLSEFVDKLNNPVLRENIDELVQTVALMQTEDQMDFFDISVANKKYGRVDRNHGAILIEKVENGKKLAERVSATASNSKESTTREAFNNYAQRYGFNFNRGSS</sequence>
<keyword evidence="3 5" id="KW-0268">Exocytosis</keyword>
<dbReference type="HOGENOM" id="CLU_009437_2_0_1"/>
<keyword evidence="9" id="KW-1185">Reference proteome</keyword>
<feature type="domain" description="Exocyst complex subunit EXOC6/Sec15 C-terminal" evidence="6">
    <location>
        <begin position="404"/>
        <end position="744"/>
    </location>
</feature>
<dbReference type="GO" id="GO:0006893">
    <property type="term" value="P:Golgi to plasma membrane transport"/>
    <property type="evidence" value="ECO:0007669"/>
    <property type="project" value="TreeGrafter"/>
</dbReference>
<dbReference type="EMBL" id="KN847529">
    <property type="protein sequence ID" value="KIW09493.1"/>
    <property type="molecule type" value="Genomic_DNA"/>
</dbReference>
<dbReference type="GO" id="GO:0016020">
    <property type="term" value="C:membrane"/>
    <property type="evidence" value="ECO:0007669"/>
    <property type="project" value="TreeGrafter"/>
</dbReference>
<dbReference type="Gene3D" id="1.20.58.670">
    <property type="entry name" value="Dsl1p vesicle tethering complex, Tip20p subunit, domain D"/>
    <property type="match status" value="1"/>
</dbReference>
<keyword evidence="4" id="KW-0175">Coiled coil</keyword>
<dbReference type="GO" id="GO:0090522">
    <property type="term" value="P:vesicle tethering involved in exocytosis"/>
    <property type="evidence" value="ECO:0007669"/>
    <property type="project" value="UniProtKB-UniRule"/>
</dbReference>
<evidence type="ECO:0000256" key="2">
    <source>
        <dbReference type="ARBA" id="ARBA00022448"/>
    </source>
</evidence>
<reference evidence="8 9" key="1">
    <citation type="submission" date="2015-01" db="EMBL/GenBank/DDBJ databases">
        <title>The Genome Sequence of Ochroconis gallopava CBS43764.</title>
        <authorList>
            <consortium name="The Broad Institute Genomics Platform"/>
            <person name="Cuomo C."/>
            <person name="de Hoog S."/>
            <person name="Gorbushina A."/>
            <person name="Stielow B."/>
            <person name="Teixiera M."/>
            <person name="Abouelleil A."/>
            <person name="Chapman S.B."/>
            <person name="Priest M."/>
            <person name="Young S.K."/>
            <person name="Wortman J."/>
            <person name="Nusbaum C."/>
            <person name="Birren B."/>
        </authorList>
    </citation>
    <scope>NUCLEOTIDE SEQUENCE [LARGE SCALE GENOMIC DNA]</scope>
    <source>
        <strain evidence="8 9">CBS 43764</strain>
    </source>
</reference>
<dbReference type="InterPro" id="IPR042045">
    <property type="entry name" value="EXOC6/Sec15_C_dom1"/>
</dbReference>
<dbReference type="PIRSF" id="PIRSF025007">
    <property type="entry name" value="Sec15"/>
    <property type="match status" value="1"/>
</dbReference>
<accession>A0A0D2AS49</accession>
<dbReference type="RefSeq" id="XP_016219363.1">
    <property type="nucleotide sequence ID" value="XM_016353106.1"/>
</dbReference>
<dbReference type="InterPro" id="IPR007225">
    <property type="entry name" value="EXOC6/Sec15"/>
</dbReference>
<dbReference type="Proteomes" id="UP000053259">
    <property type="component" value="Unassembled WGS sequence"/>
</dbReference>